<proteinExistence type="predicted"/>
<accession>A0A370GDL0</accession>
<dbReference type="InterPro" id="IPR039708">
    <property type="entry name" value="MT1774/Rv1733c-like"/>
</dbReference>
<organism evidence="2 3">
    <name type="scientific">Nocardia mexicana</name>
    <dbReference type="NCBI Taxonomy" id="279262"/>
    <lineage>
        <taxon>Bacteria</taxon>
        <taxon>Bacillati</taxon>
        <taxon>Actinomycetota</taxon>
        <taxon>Actinomycetes</taxon>
        <taxon>Mycobacteriales</taxon>
        <taxon>Nocardiaceae</taxon>
        <taxon>Nocardia</taxon>
    </lineage>
</organism>
<sequence length="169" mass="18087">MRTSDRLLAAITLFALVCCVIAVPIACAVGTAHYGAAARRMSSEKATRSIVTATVMADARYARSAQRAEAALQWRWDSRVRSTKVARVPVDAVRGDRIGIWVDKNNGAIADAPSSSMAAAWSGVGSALTVLVVVCLGAAGVIEFARWLVSRRRAAQWDTAWIRNEESGP</sequence>
<evidence type="ECO:0000256" key="1">
    <source>
        <dbReference type="SAM" id="Phobius"/>
    </source>
</evidence>
<evidence type="ECO:0000313" key="3">
    <source>
        <dbReference type="Proteomes" id="UP000255355"/>
    </source>
</evidence>
<keyword evidence="3" id="KW-1185">Reference proteome</keyword>
<name>A0A370GDL0_9NOCA</name>
<comment type="caution">
    <text evidence="2">The sequence shown here is derived from an EMBL/GenBank/DDBJ whole genome shotgun (WGS) entry which is preliminary data.</text>
</comment>
<protein>
    <recommendedName>
        <fullName evidence="4">Transmembrane protein</fullName>
    </recommendedName>
</protein>
<gene>
    <name evidence="2" type="ORF">DFR68_13026</name>
</gene>
<dbReference type="EMBL" id="QQAZ01000030">
    <property type="protein sequence ID" value="RDI41777.1"/>
    <property type="molecule type" value="Genomic_DNA"/>
</dbReference>
<dbReference type="PANTHER" id="PTHR42305:SF1">
    <property type="entry name" value="MEMBRANE PROTEIN RV1733C-RELATED"/>
    <property type="match status" value="1"/>
</dbReference>
<dbReference type="Proteomes" id="UP000255355">
    <property type="component" value="Unassembled WGS sequence"/>
</dbReference>
<evidence type="ECO:0000313" key="2">
    <source>
        <dbReference type="EMBL" id="RDI41777.1"/>
    </source>
</evidence>
<keyword evidence="1" id="KW-0472">Membrane</keyword>
<feature type="transmembrane region" description="Helical" evidence="1">
    <location>
        <begin position="119"/>
        <end position="142"/>
    </location>
</feature>
<keyword evidence="1" id="KW-1133">Transmembrane helix</keyword>
<dbReference type="AlphaFoldDB" id="A0A370GDL0"/>
<reference evidence="2 3" key="1">
    <citation type="submission" date="2018-07" db="EMBL/GenBank/DDBJ databases">
        <title>Genomic Encyclopedia of Type Strains, Phase IV (KMG-IV): sequencing the most valuable type-strain genomes for metagenomic binning, comparative biology and taxonomic classification.</title>
        <authorList>
            <person name="Goeker M."/>
        </authorList>
    </citation>
    <scope>NUCLEOTIDE SEQUENCE [LARGE SCALE GENOMIC DNA]</scope>
    <source>
        <strain evidence="2 3">DSM 44952</strain>
    </source>
</reference>
<evidence type="ECO:0008006" key="4">
    <source>
        <dbReference type="Google" id="ProtNLM"/>
    </source>
</evidence>
<keyword evidence="1" id="KW-0812">Transmembrane</keyword>
<dbReference type="OrthoDB" id="4562520at2"/>
<dbReference type="PANTHER" id="PTHR42305">
    <property type="entry name" value="MEMBRANE PROTEIN RV1733C-RELATED"/>
    <property type="match status" value="1"/>
</dbReference>